<dbReference type="Proteomes" id="UP000828390">
    <property type="component" value="Unassembled WGS sequence"/>
</dbReference>
<gene>
    <name evidence="1" type="ORF">DPMN_001980</name>
</gene>
<dbReference type="EMBL" id="JAIWYP010000001">
    <property type="protein sequence ID" value="KAH3878097.1"/>
    <property type="molecule type" value="Genomic_DNA"/>
</dbReference>
<reference evidence="1" key="2">
    <citation type="submission" date="2020-11" db="EMBL/GenBank/DDBJ databases">
        <authorList>
            <person name="McCartney M.A."/>
            <person name="Auch B."/>
            <person name="Kono T."/>
            <person name="Mallez S."/>
            <person name="Becker A."/>
            <person name="Gohl D.M."/>
            <person name="Silverstein K.A.T."/>
            <person name="Koren S."/>
            <person name="Bechman K.B."/>
            <person name="Herman A."/>
            <person name="Abrahante J.E."/>
            <person name="Garbe J."/>
        </authorList>
    </citation>
    <scope>NUCLEOTIDE SEQUENCE</scope>
    <source>
        <strain evidence="1">Duluth1</strain>
        <tissue evidence="1">Whole animal</tissue>
    </source>
</reference>
<proteinExistence type="predicted"/>
<keyword evidence="2" id="KW-1185">Reference proteome</keyword>
<dbReference type="AlphaFoldDB" id="A0A9D4MMR2"/>
<organism evidence="1 2">
    <name type="scientific">Dreissena polymorpha</name>
    <name type="common">Zebra mussel</name>
    <name type="synonym">Mytilus polymorpha</name>
    <dbReference type="NCBI Taxonomy" id="45954"/>
    <lineage>
        <taxon>Eukaryota</taxon>
        <taxon>Metazoa</taxon>
        <taxon>Spiralia</taxon>
        <taxon>Lophotrochozoa</taxon>
        <taxon>Mollusca</taxon>
        <taxon>Bivalvia</taxon>
        <taxon>Autobranchia</taxon>
        <taxon>Heteroconchia</taxon>
        <taxon>Euheterodonta</taxon>
        <taxon>Imparidentia</taxon>
        <taxon>Neoheterodontei</taxon>
        <taxon>Myida</taxon>
        <taxon>Dreissenoidea</taxon>
        <taxon>Dreissenidae</taxon>
        <taxon>Dreissena</taxon>
    </lineage>
</organism>
<evidence type="ECO:0000313" key="1">
    <source>
        <dbReference type="EMBL" id="KAH3878097.1"/>
    </source>
</evidence>
<reference evidence="1" key="1">
    <citation type="journal article" date="2019" name="bioRxiv">
        <title>The Genome of the Zebra Mussel, Dreissena polymorpha: A Resource for Invasive Species Research.</title>
        <authorList>
            <person name="McCartney M.A."/>
            <person name="Auch B."/>
            <person name="Kono T."/>
            <person name="Mallez S."/>
            <person name="Zhang Y."/>
            <person name="Obille A."/>
            <person name="Becker A."/>
            <person name="Abrahante J.E."/>
            <person name="Garbe J."/>
            <person name="Badalamenti J.P."/>
            <person name="Herman A."/>
            <person name="Mangelson H."/>
            <person name="Liachko I."/>
            <person name="Sullivan S."/>
            <person name="Sone E.D."/>
            <person name="Koren S."/>
            <person name="Silverstein K.A.T."/>
            <person name="Beckman K.B."/>
            <person name="Gohl D.M."/>
        </authorList>
    </citation>
    <scope>NUCLEOTIDE SEQUENCE</scope>
    <source>
        <strain evidence="1">Duluth1</strain>
        <tissue evidence="1">Whole animal</tissue>
    </source>
</reference>
<name>A0A9D4MMR2_DREPO</name>
<evidence type="ECO:0000313" key="2">
    <source>
        <dbReference type="Proteomes" id="UP000828390"/>
    </source>
</evidence>
<protein>
    <submittedName>
        <fullName evidence="1">Uncharacterized protein</fullName>
    </submittedName>
</protein>
<comment type="caution">
    <text evidence="1">The sequence shown here is derived from an EMBL/GenBank/DDBJ whole genome shotgun (WGS) entry which is preliminary data.</text>
</comment>
<accession>A0A9D4MMR2</accession>
<sequence length="92" mass="11369">MKHLPVRPRTSLMRAQRVTKSLRVLHHRHRRRSYLHRRLHIRHVRKLFKCLGNIIHRTCSTCRSNRLFHPVTVSRLHLHIQPEIQWRRQIRG</sequence>